<gene>
    <name evidence="2" type="ORF">AB2B41_23215</name>
</gene>
<dbReference type="RefSeq" id="WP_367880202.1">
    <property type="nucleotide sequence ID" value="NZ_JBFNXX010000079.1"/>
</dbReference>
<reference evidence="2 3" key="1">
    <citation type="submission" date="2024-07" db="EMBL/GenBank/DDBJ databases">
        <title>Marimonas sp.nov., isolated from tidal-flat sediment.</title>
        <authorList>
            <person name="Jayan J.N."/>
            <person name="Lee S.S."/>
        </authorList>
    </citation>
    <scope>NUCLEOTIDE SEQUENCE [LARGE SCALE GENOMIC DNA]</scope>
    <source>
        <strain evidence="2 3">MJW-29</strain>
    </source>
</reference>
<comment type="caution">
    <text evidence="2">The sequence shown here is derived from an EMBL/GenBank/DDBJ whole genome shotgun (WGS) entry which is preliminary data.</text>
</comment>
<dbReference type="Proteomes" id="UP001556098">
    <property type="component" value="Unassembled WGS sequence"/>
</dbReference>
<accession>A0ABV3RUX7</accession>
<evidence type="ECO:0000259" key="1">
    <source>
        <dbReference type="Pfam" id="PF18932"/>
    </source>
</evidence>
<feature type="domain" description="DUF5681" evidence="1">
    <location>
        <begin position="3"/>
        <end position="51"/>
    </location>
</feature>
<evidence type="ECO:0000313" key="3">
    <source>
        <dbReference type="Proteomes" id="UP001556098"/>
    </source>
</evidence>
<keyword evidence="3" id="KW-1185">Reference proteome</keyword>
<evidence type="ECO:0000313" key="2">
    <source>
        <dbReference type="EMBL" id="MEW9922516.1"/>
    </source>
</evidence>
<proteinExistence type="predicted"/>
<dbReference type="InterPro" id="IPR043736">
    <property type="entry name" value="DUF5681"/>
</dbReference>
<dbReference type="Pfam" id="PF18932">
    <property type="entry name" value="DUF5681"/>
    <property type="match status" value="1"/>
</dbReference>
<sequence length="101" mass="10899">HVQEMLSRQVTITDGGKRRRISALEATLMRLAEQGLKGNPRAIEKILSLASEMAAELEAKQESRALAQTDEDILARFEASLIAGPAVGAEQEKISGGEPDE</sequence>
<dbReference type="EMBL" id="JBFNXX010000079">
    <property type="protein sequence ID" value="MEW9922516.1"/>
    <property type="molecule type" value="Genomic_DNA"/>
</dbReference>
<name>A0ABV3RUX7_9RHOB</name>
<protein>
    <submittedName>
        <fullName evidence="2">DUF5681 domain-containing protein</fullName>
    </submittedName>
</protein>
<feature type="non-terminal residue" evidence="2">
    <location>
        <position position="1"/>
    </location>
</feature>
<organism evidence="2 3">
    <name type="scientific">Sulfitobacter sediminis</name>
    <dbReference type="NCBI Taxonomy" id="3234186"/>
    <lineage>
        <taxon>Bacteria</taxon>
        <taxon>Pseudomonadati</taxon>
        <taxon>Pseudomonadota</taxon>
        <taxon>Alphaproteobacteria</taxon>
        <taxon>Rhodobacterales</taxon>
        <taxon>Roseobacteraceae</taxon>
        <taxon>Sulfitobacter</taxon>
    </lineage>
</organism>